<dbReference type="EMBL" id="AONG01000022">
    <property type="protein sequence ID" value="KIQ67456.1"/>
    <property type="molecule type" value="Genomic_DNA"/>
</dbReference>
<dbReference type="InterPro" id="IPR038186">
    <property type="entry name" value="CHAD_dom_sf"/>
</dbReference>
<proteinExistence type="predicted"/>
<reference evidence="2 3" key="1">
    <citation type="submission" date="2013-01" db="EMBL/GenBank/DDBJ databases">
        <authorList>
            <person name="Fiebig A."/>
            <person name="Goeker M."/>
            <person name="Klenk H.-P.P."/>
        </authorList>
    </citation>
    <scope>NUCLEOTIDE SEQUENCE [LARGE SCALE GENOMIC DNA]</scope>
    <source>
        <strain evidence="2 3">DSM 24838</strain>
    </source>
</reference>
<dbReference type="OrthoDB" id="9810907at2"/>
<gene>
    <name evidence="2" type="ORF">Wenmar_03879</name>
</gene>
<evidence type="ECO:0000259" key="1">
    <source>
        <dbReference type="PROSITE" id="PS51708"/>
    </source>
</evidence>
<dbReference type="RefSeq" id="WP_018301677.1">
    <property type="nucleotide sequence ID" value="NZ_KB902278.1"/>
</dbReference>
<dbReference type="PANTHER" id="PTHR39339:SF1">
    <property type="entry name" value="CHAD DOMAIN-CONTAINING PROTEIN"/>
    <property type="match status" value="1"/>
</dbReference>
<evidence type="ECO:0000313" key="3">
    <source>
        <dbReference type="Proteomes" id="UP000035100"/>
    </source>
</evidence>
<dbReference type="Pfam" id="PF05235">
    <property type="entry name" value="CHAD"/>
    <property type="match status" value="1"/>
</dbReference>
<feature type="domain" description="CHAD" evidence="1">
    <location>
        <begin position="9"/>
        <end position="289"/>
    </location>
</feature>
<dbReference type="eggNOG" id="COG5607">
    <property type="taxonomic scope" value="Bacteria"/>
</dbReference>
<dbReference type="Proteomes" id="UP000035100">
    <property type="component" value="Unassembled WGS sequence"/>
</dbReference>
<accession>A0A0D0P791</accession>
<dbReference type="SMART" id="SM00880">
    <property type="entry name" value="CHAD"/>
    <property type="match status" value="1"/>
</dbReference>
<keyword evidence="3" id="KW-1185">Reference proteome</keyword>
<dbReference type="PROSITE" id="PS51708">
    <property type="entry name" value="CHAD"/>
    <property type="match status" value="1"/>
</dbReference>
<name>A0A0D0P791_9RHOB</name>
<dbReference type="PANTHER" id="PTHR39339">
    <property type="entry name" value="SLR1444 PROTEIN"/>
    <property type="match status" value="1"/>
</dbReference>
<dbReference type="STRING" id="1123501.Wenmar_03879"/>
<organism evidence="2 3">
    <name type="scientific">Wenxinia marina DSM 24838</name>
    <dbReference type="NCBI Taxonomy" id="1123501"/>
    <lineage>
        <taxon>Bacteria</taxon>
        <taxon>Pseudomonadati</taxon>
        <taxon>Pseudomonadota</taxon>
        <taxon>Alphaproteobacteria</taxon>
        <taxon>Rhodobacterales</taxon>
        <taxon>Roseobacteraceae</taxon>
        <taxon>Wenxinia</taxon>
    </lineage>
</organism>
<evidence type="ECO:0000313" key="2">
    <source>
        <dbReference type="EMBL" id="KIQ67456.1"/>
    </source>
</evidence>
<sequence length="297" mass="33616">MSYSLQSSDGSVQAFLRRVASEQMDAAEAAMAGETGMDRAAAIHDARKRLKKLRGLVRLMRGGFPDYSAANRSMRNAARLLSDLRDRTAVIETYDRLMAGDSAAGIDGRRTRPLRLAFEAARDEAMAAPDLDDRVAAFRDALAAIRKDVDGWRLTENGWDALELGLLRTYGRARDDLAPAKKSRDGAAIHEWRKRVKYNWYHTRLLRRLWPEVLTPRAEELSRLSDLLGDRHDFDVFRPHLADAPLDADLVAQLEQAMAARIEAQEAEAFALGRRLFAAKPKALAREWRACWRVRFR</sequence>
<dbReference type="InterPro" id="IPR007899">
    <property type="entry name" value="CHAD_dom"/>
</dbReference>
<dbReference type="Gene3D" id="1.40.20.10">
    <property type="entry name" value="CHAD domain"/>
    <property type="match status" value="1"/>
</dbReference>
<dbReference type="AlphaFoldDB" id="A0A0D0P791"/>
<comment type="caution">
    <text evidence="2">The sequence shown here is derived from an EMBL/GenBank/DDBJ whole genome shotgun (WGS) entry which is preliminary data.</text>
</comment>
<protein>
    <recommendedName>
        <fullName evidence="1">CHAD domain-containing protein</fullName>
    </recommendedName>
</protein>